<dbReference type="PANTHER" id="PTHR33202">
    <property type="entry name" value="ZINC UPTAKE REGULATION PROTEIN"/>
    <property type="match status" value="1"/>
</dbReference>
<keyword evidence="7" id="KW-0479">Metal-binding</keyword>
<dbReference type="Pfam" id="PF01475">
    <property type="entry name" value="FUR"/>
    <property type="match status" value="1"/>
</dbReference>
<dbReference type="Gene3D" id="3.30.1490.190">
    <property type="match status" value="1"/>
</dbReference>
<evidence type="ECO:0000256" key="4">
    <source>
        <dbReference type="ARBA" id="ARBA00023015"/>
    </source>
</evidence>
<dbReference type="InterPro" id="IPR036388">
    <property type="entry name" value="WH-like_DNA-bd_sf"/>
</dbReference>
<dbReference type="AlphaFoldDB" id="A0A7W8M553"/>
<dbReference type="InterPro" id="IPR043135">
    <property type="entry name" value="Fur_C"/>
</dbReference>
<evidence type="ECO:0000313" key="8">
    <source>
        <dbReference type="EMBL" id="MBB5264579.1"/>
    </source>
</evidence>
<dbReference type="GO" id="GO:0000976">
    <property type="term" value="F:transcription cis-regulatory region binding"/>
    <property type="evidence" value="ECO:0007669"/>
    <property type="project" value="TreeGrafter"/>
</dbReference>
<gene>
    <name evidence="8" type="ORF">HNP82_001706</name>
</gene>
<dbReference type="Gene3D" id="1.10.10.10">
    <property type="entry name" value="Winged helix-like DNA-binding domain superfamily/Winged helix DNA-binding domain"/>
    <property type="match status" value="1"/>
</dbReference>
<feature type="binding site" evidence="7">
    <location>
        <position position="135"/>
    </location>
    <ligand>
        <name>Zn(2+)</name>
        <dbReference type="ChEBI" id="CHEBI:29105"/>
    </ligand>
</feature>
<evidence type="ECO:0000256" key="7">
    <source>
        <dbReference type="PIRSR" id="PIRSR602481-1"/>
    </source>
</evidence>
<comment type="caution">
    <text evidence="8">The sequence shown here is derived from an EMBL/GenBank/DDBJ whole genome shotgun (WGS) entry which is preliminary data.</text>
</comment>
<keyword evidence="9" id="KW-1185">Reference proteome</keyword>
<evidence type="ECO:0000256" key="3">
    <source>
        <dbReference type="ARBA" id="ARBA00022833"/>
    </source>
</evidence>
<dbReference type="Proteomes" id="UP000543642">
    <property type="component" value="Unassembled WGS sequence"/>
</dbReference>
<dbReference type="PANTHER" id="PTHR33202:SF7">
    <property type="entry name" value="FERRIC UPTAKE REGULATION PROTEIN"/>
    <property type="match status" value="1"/>
</dbReference>
<dbReference type="InterPro" id="IPR036390">
    <property type="entry name" value="WH_DNA-bd_sf"/>
</dbReference>
<dbReference type="RefSeq" id="WP_183773259.1">
    <property type="nucleotide sequence ID" value="NZ_CAWVEG010000035.1"/>
</dbReference>
<keyword evidence="3 7" id="KW-0862">Zinc</keyword>
<dbReference type="InterPro" id="IPR002481">
    <property type="entry name" value="FUR"/>
</dbReference>
<organism evidence="8 9">
    <name type="scientific">Catenibacillus scindens</name>
    <dbReference type="NCBI Taxonomy" id="673271"/>
    <lineage>
        <taxon>Bacteria</taxon>
        <taxon>Bacillati</taxon>
        <taxon>Bacillota</taxon>
        <taxon>Clostridia</taxon>
        <taxon>Lachnospirales</taxon>
        <taxon>Lachnospiraceae</taxon>
        <taxon>Catenibacillus</taxon>
    </lineage>
</organism>
<keyword evidence="2" id="KW-0678">Repressor</keyword>
<accession>A0A7W8M553</accession>
<feature type="binding site" evidence="7">
    <location>
        <position position="132"/>
    </location>
    <ligand>
        <name>Zn(2+)</name>
        <dbReference type="ChEBI" id="CHEBI:29105"/>
    </ligand>
</feature>
<dbReference type="CDD" id="cd07153">
    <property type="entry name" value="Fur_like"/>
    <property type="match status" value="1"/>
</dbReference>
<keyword evidence="4" id="KW-0805">Transcription regulation</keyword>
<proteinExistence type="inferred from homology"/>
<keyword evidence="5" id="KW-0238">DNA-binding</keyword>
<dbReference type="GO" id="GO:0045892">
    <property type="term" value="P:negative regulation of DNA-templated transcription"/>
    <property type="evidence" value="ECO:0007669"/>
    <property type="project" value="TreeGrafter"/>
</dbReference>
<sequence length="142" mass="16347">MPEEKCQRNTHQKAVILEYIKAHGSGHIRAEDILTDLSIQGESVGKATVYRFLKVLEAEGQIRRYTISDKVPACYQYIGDQPECRQHCHLMCTCCGQLFHVENPLIREFVRQTMEKEGFCVDESKTVFYGLCRECRIKEGGE</sequence>
<feature type="binding site" evidence="7">
    <location>
        <position position="92"/>
    </location>
    <ligand>
        <name>Zn(2+)</name>
        <dbReference type="ChEBI" id="CHEBI:29105"/>
    </ligand>
</feature>
<evidence type="ECO:0000256" key="5">
    <source>
        <dbReference type="ARBA" id="ARBA00023125"/>
    </source>
</evidence>
<evidence type="ECO:0000313" key="9">
    <source>
        <dbReference type="Proteomes" id="UP000543642"/>
    </source>
</evidence>
<reference evidence="8 9" key="1">
    <citation type="submission" date="2020-08" db="EMBL/GenBank/DDBJ databases">
        <title>Genomic Encyclopedia of Type Strains, Phase IV (KMG-IV): sequencing the most valuable type-strain genomes for metagenomic binning, comparative biology and taxonomic classification.</title>
        <authorList>
            <person name="Goeker M."/>
        </authorList>
    </citation>
    <scope>NUCLEOTIDE SEQUENCE [LARGE SCALE GENOMIC DNA]</scope>
    <source>
        <strain evidence="8 9">DSM 106146</strain>
    </source>
</reference>
<protein>
    <submittedName>
        <fullName evidence="8">Fur family ferric uptake transcriptional regulator</fullName>
    </submittedName>
</protein>
<dbReference type="GO" id="GO:0008270">
    <property type="term" value="F:zinc ion binding"/>
    <property type="evidence" value="ECO:0007669"/>
    <property type="project" value="TreeGrafter"/>
</dbReference>
<evidence type="ECO:0000256" key="6">
    <source>
        <dbReference type="ARBA" id="ARBA00023163"/>
    </source>
</evidence>
<feature type="binding site" evidence="7">
    <location>
        <position position="95"/>
    </location>
    <ligand>
        <name>Zn(2+)</name>
        <dbReference type="ChEBI" id="CHEBI:29105"/>
    </ligand>
</feature>
<dbReference type="SUPFAM" id="SSF46785">
    <property type="entry name" value="Winged helix' DNA-binding domain"/>
    <property type="match status" value="1"/>
</dbReference>
<comment type="similarity">
    <text evidence="1">Belongs to the Fur family.</text>
</comment>
<evidence type="ECO:0000256" key="1">
    <source>
        <dbReference type="ARBA" id="ARBA00007957"/>
    </source>
</evidence>
<name>A0A7W8M553_9FIRM</name>
<keyword evidence="6" id="KW-0804">Transcription</keyword>
<dbReference type="GO" id="GO:1900376">
    <property type="term" value="P:regulation of secondary metabolite biosynthetic process"/>
    <property type="evidence" value="ECO:0007669"/>
    <property type="project" value="TreeGrafter"/>
</dbReference>
<dbReference type="EMBL" id="JACHFW010000005">
    <property type="protein sequence ID" value="MBB5264579.1"/>
    <property type="molecule type" value="Genomic_DNA"/>
</dbReference>
<evidence type="ECO:0000256" key="2">
    <source>
        <dbReference type="ARBA" id="ARBA00022491"/>
    </source>
</evidence>
<comment type="cofactor">
    <cofactor evidence="7">
        <name>Zn(2+)</name>
        <dbReference type="ChEBI" id="CHEBI:29105"/>
    </cofactor>
    <text evidence="7">Binds 1 zinc ion per subunit.</text>
</comment>
<dbReference type="GO" id="GO:0003700">
    <property type="term" value="F:DNA-binding transcription factor activity"/>
    <property type="evidence" value="ECO:0007669"/>
    <property type="project" value="InterPro"/>
</dbReference>